<accession>A0A6A4T951</accession>
<dbReference type="EMBL" id="VEVO01000006">
    <property type="protein sequence ID" value="KAF0040898.1"/>
    <property type="molecule type" value="Genomic_DNA"/>
</dbReference>
<proteinExistence type="predicted"/>
<evidence type="ECO:0000313" key="1">
    <source>
        <dbReference type="EMBL" id="KAF0040898.1"/>
    </source>
</evidence>
<sequence>MNTLTVQLQVVCRRTAMLSAVISQCESQGRPVSDHSGVTFAGRIQSIQFVSPVFKACIIHSECSSQQSSGESSDSNDNWHEAEATLTLPGRVSRRHAPMPLCFIFYVVKVQGRTASRTDWAVALKKTTLM</sequence>
<reference evidence="1 2" key="1">
    <citation type="submission" date="2019-06" db="EMBL/GenBank/DDBJ databases">
        <title>Draft genomes of female and male turbot (Scophthalmus maximus).</title>
        <authorList>
            <person name="Xu H."/>
            <person name="Xu X.-W."/>
            <person name="Shao C."/>
            <person name="Chen S."/>
        </authorList>
    </citation>
    <scope>NUCLEOTIDE SEQUENCE [LARGE SCALE GENOMIC DNA]</scope>
    <source>
        <strain evidence="1">Ysfricsl-2016a</strain>
        <tissue evidence="1">Blood</tissue>
    </source>
</reference>
<organism evidence="1 2">
    <name type="scientific">Scophthalmus maximus</name>
    <name type="common">Turbot</name>
    <name type="synonym">Psetta maxima</name>
    <dbReference type="NCBI Taxonomy" id="52904"/>
    <lineage>
        <taxon>Eukaryota</taxon>
        <taxon>Metazoa</taxon>
        <taxon>Chordata</taxon>
        <taxon>Craniata</taxon>
        <taxon>Vertebrata</taxon>
        <taxon>Euteleostomi</taxon>
        <taxon>Actinopterygii</taxon>
        <taxon>Neopterygii</taxon>
        <taxon>Teleostei</taxon>
        <taxon>Neoteleostei</taxon>
        <taxon>Acanthomorphata</taxon>
        <taxon>Carangaria</taxon>
        <taxon>Pleuronectiformes</taxon>
        <taxon>Pleuronectoidei</taxon>
        <taxon>Scophthalmidae</taxon>
        <taxon>Scophthalmus</taxon>
    </lineage>
</organism>
<gene>
    <name evidence="1" type="ORF">F2P81_006796</name>
</gene>
<dbReference type="AlphaFoldDB" id="A0A6A4T951"/>
<protein>
    <submittedName>
        <fullName evidence="1">Uncharacterized protein</fullName>
    </submittedName>
</protein>
<evidence type="ECO:0000313" key="2">
    <source>
        <dbReference type="Proteomes" id="UP000438429"/>
    </source>
</evidence>
<name>A0A6A4T951_SCOMX</name>
<dbReference type="Proteomes" id="UP000438429">
    <property type="component" value="Unassembled WGS sequence"/>
</dbReference>
<comment type="caution">
    <text evidence="1">The sequence shown here is derived from an EMBL/GenBank/DDBJ whole genome shotgun (WGS) entry which is preliminary data.</text>
</comment>